<evidence type="ECO:0000256" key="1">
    <source>
        <dbReference type="SAM" id="MobiDB-lite"/>
    </source>
</evidence>
<dbReference type="GO" id="GO:0000329">
    <property type="term" value="C:fungal-type vacuole membrane"/>
    <property type="evidence" value="ECO:0007669"/>
    <property type="project" value="InterPro"/>
</dbReference>
<accession>A0A9W8HUN7</accession>
<reference evidence="4" key="1">
    <citation type="submission" date="2022-07" db="EMBL/GenBank/DDBJ databases">
        <title>Phylogenomic reconstructions and comparative analyses of Kickxellomycotina fungi.</title>
        <authorList>
            <person name="Reynolds N.K."/>
            <person name="Stajich J.E."/>
            <person name="Barry K."/>
            <person name="Grigoriev I.V."/>
            <person name="Crous P."/>
            <person name="Smith M.E."/>
        </authorList>
    </citation>
    <scope>NUCLEOTIDE SEQUENCE</scope>
    <source>
        <strain evidence="4">NRRL 1565</strain>
    </source>
</reference>
<dbReference type="InterPro" id="IPR059066">
    <property type="entry name" value="Ig_Tag1-like_5th"/>
</dbReference>
<keyword evidence="2" id="KW-0812">Transmembrane</keyword>
<feature type="domain" description="Tag1-like fifth Ig-like" evidence="3">
    <location>
        <begin position="765"/>
        <end position="807"/>
    </location>
</feature>
<evidence type="ECO:0000256" key="2">
    <source>
        <dbReference type="SAM" id="Phobius"/>
    </source>
</evidence>
<name>A0A9W8HUN7_9FUNG</name>
<evidence type="ECO:0000313" key="5">
    <source>
        <dbReference type="Proteomes" id="UP001140094"/>
    </source>
</evidence>
<dbReference type="OrthoDB" id="5596576at2759"/>
<dbReference type="AlphaFoldDB" id="A0A9W8HUN7"/>
<proteinExistence type="predicted"/>
<feature type="compositionally biased region" description="Low complexity" evidence="1">
    <location>
        <begin position="19"/>
        <end position="29"/>
    </location>
</feature>
<feature type="region of interest" description="Disordered" evidence="1">
    <location>
        <begin position="1"/>
        <end position="29"/>
    </location>
</feature>
<dbReference type="SUPFAM" id="SSF117070">
    <property type="entry name" value="LEA14-like"/>
    <property type="match status" value="1"/>
</dbReference>
<evidence type="ECO:0000259" key="3">
    <source>
        <dbReference type="Pfam" id="PF26153"/>
    </source>
</evidence>
<organism evidence="4 5">
    <name type="scientific">Coemansia guatemalensis</name>
    <dbReference type="NCBI Taxonomy" id="2761395"/>
    <lineage>
        <taxon>Eukaryota</taxon>
        <taxon>Fungi</taxon>
        <taxon>Fungi incertae sedis</taxon>
        <taxon>Zoopagomycota</taxon>
        <taxon>Kickxellomycotina</taxon>
        <taxon>Kickxellomycetes</taxon>
        <taxon>Kickxellales</taxon>
        <taxon>Kickxellaceae</taxon>
        <taxon>Coemansia</taxon>
    </lineage>
</organism>
<feature type="transmembrane region" description="Helical" evidence="2">
    <location>
        <begin position="53"/>
        <end position="78"/>
    </location>
</feature>
<sequence>MSSADAASHESEQEPLLPQNQAVDQQQQSQDSLSRGQSVVLSAKRAALVCARYVPPIFGICLATTCLAIGVYLMYILFHAPAILDILGRGQPQLESASLIDISDNMVFFAADMEFPRQGRRAATISFANATIYHRNVPVGWTCARDIELTAEQQHLSLRQAFHVVNPRAMERLLAEAASVRRVTVSTRAEVDLRGFGKYLPMAVFHREMNIALPLPSSALNATIRDFKGPVADSHRGGVTAQANVQLDLPANISANISTVWLDVNYRNINLATVKLGPIDIRRNGIGNVPVRVNVKHISGHAHEEALADIARKSASGQKLELSVSGAAPSQYDSVPLWLRRALHDIAMPVDSDLICLTGLNLPSAADLVENVLFDRLYAYWSAEDSYRPWLDVSGQTTIKVPNSSATNVTIEAESLVYNLQLLDKEQEAFATVEVSAAPLELRLASPAQFIISYDYERLGISALPGKEIQFTRAMKRALVDRHVAASVNGSVDVSLHTSIGKLRIDALPLNLNMDWKLEPGNNDTKASSAAPVTSEHRENMSISSPATIAITRIHIVDTSPELIKLELGLDVDNPFSYGASIADLALMIKFSGLHVATVGVKTLNLSQGPNKLAVDVDFHNHPDDPRQQALFLDASSGRSMTIELAGFPGCTSIRPLEAALRSFSQQITVDTSKLGSSGNDHGKVVGTFPQVLEEVVFHLFAMSAEATVINPVSGADIWLQAIEAVGYYDGEIPLGTLEYDFMRGQPRQRSGRSNGLLLPYNQATTTPRLPIKANETSIGWDVLQRAIGGTLDVDVFTNIQVLVGNAPLNVTVMGKHAPVKIRL</sequence>
<protein>
    <recommendedName>
        <fullName evidence="3">Tag1-like fifth Ig-like domain-containing protein</fullName>
    </recommendedName>
</protein>
<comment type="caution">
    <text evidence="4">The sequence shown here is derived from an EMBL/GenBank/DDBJ whole genome shotgun (WGS) entry which is preliminary data.</text>
</comment>
<keyword evidence="2" id="KW-0472">Membrane</keyword>
<dbReference type="Pfam" id="PF26153">
    <property type="entry name" value="LEA-2L_5"/>
    <property type="match status" value="1"/>
</dbReference>
<dbReference type="InterPro" id="IPR046368">
    <property type="entry name" value="Tag1"/>
</dbReference>
<keyword evidence="2" id="KW-1133">Transmembrane helix</keyword>
<gene>
    <name evidence="4" type="ORF">H4R20_003922</name>
</gene>
<dbReference type="Proteomes" id="UP001140094">
    <property type="component" value="Unassembled WGS sequence"/>
</dbReference>
<dbReference type="PANTHER" id="PTHR35895">
    <property type="entry name" value="CHROMOSOME 16, WHOLE GENOME SHOTGUN SEQUENCE"/>
    <property type="match status" value="1"/>
</dbReference>
<dbReference type="EMBL" id="JANBUO010000919">
    <property type="protein sequence ID" value="KAJ2800807.1"/>
    <property type="molecule type" value="Genomic_DNA"/>
</dbReference>
<dbReference type="PANTHER" id="PTHR35895:SF3">
    <property type="entry name" value="PRE-RRNA PROCESSING PROTEIN"/>
    <property type="match status" value="1"/>
</dbReference>
<keyword evidence="5" id="KW-1185">Reference proteome</keyword>
<evidence type="ECO:0000313" key="4">
    <source>
        <dbReference type="EMBL" id="KAJ2800807.1"/>
    </source>
</evidence>